<gene>
    <name evidence="1" type="ORF">CEXT_471491</name>
</gene>
<accession>A0AAV4U2H6</accession>
<sequence length="85" mass="9165">MVREHPGSRRKEQVFPHPGEVHTVKKGFSGQALSNPHLPQVVKTLNLSLKLQASNVTRGKAVCISLLPLKARAAPVPVGIGGTYY</sequence>
<comment type="caution">
    <text evidence="1">The sequence shown here is derived from an EMBL/GenBank/DDBJ whole genome shotgun (WGS) entry which is preliminary data.</text>
</comment>
<dbReference type="EMBL" id="BPLR01012176">
    <property type="protein sequence ID" value="GIY51939.1"/>
    <property type="molecule type" value="Genomic_DNA"/>
</dbReference>
<evidence type="ECO:0000313" key="2">
    <source>
        <dbReference type="Proteomes" id="UP001054945"/>
    </source>
</evidence>
<reference evidence="1 2" key="1">
    <citation type="submission" date="2021-06" db="EMBL/GenBank/DDBJ databases">
        <title>Caerostris extrusa draft genome.</title>
        <authorList>
            <person name="Kono N."/>
            <person name="Arakawa K."/>
        </authorList>
    </citation>
    <scope>NUCLEOTIDE SEQUENCE [LARGE SCALE GENOMIC DNA]</scope>
</reference>
<protein>
    <submittedName>
        <fullName evidence="1">Uncharacterized protein</fullName>
    </submittedName>
</protein>
<proteinExistence type="predicted"/>
<evidence type="ECO:0000313" key="1">
    <source>
        <dbReference type="EMBL" id="GIY51939.1"/>
    </source>
</evidence>
<dbReference type="AlphaFoldDB" id="A0AAV4U2H6"/>
<name>A0AAV4U2H6_CAEEX</name>
<organism evidence="1 2">
    <name type="scientific">Caerostris extrusa</name>
    <name type="common">Bark spider</name>
    <name type="synonym">Caerostris bankana</name>
    <dbReference type="NCBI Taxonomy" id="172846"/>
    <lineage>
        <taxon>Eukaryota</taxon>
        <taxon>Metazoa</taxon>
        <taxon>Ecdysozoa</taxon>
        <taxon>Arthropoda</taxon>
        <taxon>Chelicerata</taxon>
        <taxon>Arachnida</taxon>
        <taxon>Araneae</taxon>
        <taxon>Araneomorphae</taxon>
        <taxon>Entelegynae</taxon>
        <taxon>Araneoidea</taxon>
        <taxon>Araneidae</taxon>
        <taxon>Caerostris</taxon>
    </lineage>
</organism>
<keyword evidence="2" id="KW-1185">Reference proteome</keyword>
<dbReference type="Proteomes" id="UP001054945">
    <property type="component" value="Unassembled WGS sequence"/>
</dbReference>